<dbReference type="EMBL" id="JAULSU010000005">
    <property type="protein sequence ID" value="KAK0617478.1"/>
    <property type="molecule type" value="Genomic_DNA"/>
</dbReference>
<comment type="catalytic activity">
    <reaction evidence="2">
        <text>an L-aminoacyl-L-amino acid + H2O = 2 an L-alpha-amino acid</text>
        <dbReference type="Rhea" id="RHEA:48940"/>
        <dbReference type="ChEBI" id="CHEBI:15377"/>
        <dbReference type="ChEBI" id="CHEBI:59869"/>
        <dbReference type="ChEBI" id="CHEBI:77460"/>
        <dbReference type="EC" id="3.4.13.19"/>
    </reaction>
</comment>
<evidence type="ECO:0000313" key="4">
    <source>
        <dbReference type="Proteomes" id="UP001175000"/>
    </source>
</evidence>
<dbReference type="CDD" id="cd01301">
    <property type="entry name" value="rDP_like"/>
    <property type="match status" value="1"/>
</dbReference>
<evidence type="ECO:0000313" key="3">
    <source>
        <dbReference type="EMBL" id="KAK0617478.1"/>
    </source>
</evidence>
<comment type="similarity">
    <text evidence="2">Belongs to the metallo-dependent hydrolases superfamily. Peptidase M19 family.</text>
</comment>
<keyword evidence="2" id="KW-0479">Metal-binding</keyword>
<dbReference type="InterPro" id="IPR008257">
    <property type="entry name" value="Pept_M19"/>
</dbReference>
<dbReference type="Gene3D" id="3.20.20.140">
    <property type="entry name" value="Metal-dependent hydrolases"/>
    <property type="match status" value="1"/>
</dbReference>
<keyword evidence="4" id="KW-1185">Reference proteome</keyword>
<accession>A0AA39WL87</accession>
<name>A0AA39WL87_9PEZI</name>
<dbReference type="InterPro" id="IPR032466">
    <property type="entry name" value="Metal_Hydrolase"/>
</dbReference>
<dbReference type="SUPFAM" id="SSF51556">
    <property type="entry name" value="Metallo-dependent hydrolases"/>
    <property type="match status" value="1"/>
</dbReference>
<comment type="cofactor">
    <cofactor evidence="2">
        <name>Zn(2+)</name>
        <dbReference type="ChEBI" id="CHEBI:29105"/>
    </cofactor>
</comment>
<keyword evidence="2" id="KW-0482">Metalloprotease</keyword>
<dbReference type="GO" id="GO:0070573">
    <property type="term" value="F:metallodipeptidase activity"/>
    <property type="evidence" value="ECO:0007669"/>
    <property type="project" value="InterPro"/>
</dbReference>
<dbReference type="EC" id="3.4.13.19" evidence="2"/>
<evidence type="ECO:0000256" key="1">
    <source>
        <dbReference type="ARBA" id="ARBA00022997"/>
    </source>
</evidence>
<reference evidence="3" key="1">
    <citation type="submission" date="2023-06" db="EMBL/GenBank/DDBJ databases">
        <title>Genome-scale phylogeny and comparative genomics of the fungal order Sordariales.</title>
        <authorList>
            <consortium name="Lawrence Berkeley National Laboratory"/>
            <person name="Hensen N."/>
            <person name="Bonometti L."/>
            <person name="Westerberg I."/>
            <person name="Brannstrom I.O."/>
            <person name="Guillou S."/>
            <person name="Cros-Aarteil S."/>
            <person name="Calhoun S."/>
            <person name="Haridas S."/>
            <person name="Kuo A."/>
            <person name="Mondo S."/>
            <person name="Pangilinan J."/>
            <person name="Riley R."/>
            <person name="Labutti K."/>
            <person name="Andreopoulos B."/>
            <person name="Lipzen A."/>
            <person name="Chen C."/>
            <person name="Yanf M."/>
            <person name="Daum C."/>
            <person name="Ng V."/>
            <person name="Clum A."/>
            <person name="Steindorff A."/>
            <person name="Ohm R."/>
            <person name="Martin F."/>
            <person name="Silar P."/>
            <person name="Natvig D."/>
            <person name="Lalanne C."/>
            <person name="Gautier V."/>
            <person name="Ament-Velasquez S.L."/>
            <person name="Kruys A."/>
            <person name="Hutchinson M.I."/>
            <person name="Powell A.J."/>
            <person name="Barry K."/>
            <person name="Miller A.N."/>
            <person name="Grigoriev I.V."/>
            <person name="Debuchy R."/>
            <person name="Gladieux P."/>
            <person name="Thoren M.H."/>
            <person name="Johannesson H."/>
        </authorList>
    </citation>
    <scope>NUCLEOTIDE SEQUENCE</scope>
    <source>
        <strain evidence="3">CBS 606.72</strain>
    </source>
</reference>
<proteinExistence type="inferred from homology"/>
<dbReference type="GO" id="GO:0006508">
    <property type="term" value="P:proteolysis"/>
    <property type="evidence" value="ECO:0007669"/>
    <property type="project" value="UniProtKB-KW"/>
</dbReference>
<dbReference type="AlphaFoldDB" id="A0AA39WL87"/>
<evidence type="ECO:0000256" key="2">
    <source>
        <dbReference type="RuleBase" id="RU341113"/>
    </source>
</evidence>
<keyword evidence="2" id="KW-0645">Protease</keyword>
<keyword evidence="1 2" id="KW-0224">Dipeptidase</keyword>
<keyword evidence="2" id="KW-0378">Hydrolase</keyword>
<dbReference type="Pfam" id="PF01244">
    <property type="entry name" value="Peptidase_M19"/>
    <property type="match status" value="1"/>
</dbReference>
<dbReference type="GO" id="GO:0046872">
    <property type="term" value="F:metal ion binding"/>
    <property type="evidence" value="ECO:0007669"/>
    <property type="project" value="UniProtKB-UniRule"/>
</dbReference>
<dbReference type="Proteomes" id="UP001175000">
    <property type="component" value="Unassembled WGS sequence"/>
</dbReference>
<comment type="caution">
    <text evidence="3">The sequence shown here is derived from an EMBL/GenBank/DDBJ whole genome shotgun (WGS) entry which is preliminary data.</text>
</comment>
<gene>
    <name evidence="3" type="ORF">B0T14DRAFT_460523</name>
</gene>
<dbReference type="PANTHER" id="PTHR10443:SF12">
    <property type="entry name" value="DIPEPTIDASE"/>
    <property type="match status" value="1"/>
</dbReference>
<sequence>MNVASAASVPVPVPVSGNGVVDVDQLLRKFPLVDGHNDFAWMVRGWLQNQLDDSGLRELQDMPIGQTDLGRFKKSRVGCQFWSAFVPCPSKDDDFSTTPLLDTLRTTLQQIDLLHTIFALHSETFEFVDNSSGILSTFKNGRIASLIGVEGLHQIANSASVLRMLYRLGVRYVTLCHDANNRYVDSATSKAPVFHGLSAAGCEVINEMNRIGMMIDLSHTSHDAQGHVLSISTAPVIFSHSSCYALCPHPRNVTDQILDELKQNGGIIMICFLPSLVEPGRGKKATLQDVVEHILYAGNRIGYAHVGIGSDFDGMLNGPEGLEDVTRYPQLVAELASRGLSEKDLAQVLGLNLIRVMREVEEAAMKLQERKAVPLFDQIPHVWTQEQRSLLAEAGSMRNVN</sequence>
<dbReference type="PANTHER" id="PTHR10443">
    <property type="entry name" value="MICROSOMAL DIPEPTIDASE"/>
    <property type="match status" value="1"/>
</dbReference>
<organism evidence="3 4">
    <name type="scientific">Immersiella caudata</name>
    <dbReference type="NCBI Taxonomy" id="314043"/>
    <lineage>
        <taxon>Eukaryota</taxon>
        <taxon>Fungi</taxon>
        <taxon>Dikarya</taxon>
        <taxon>Ascomycota</taxon>
        <taxon>Pezizomycotina</taxon>
        <taxon>Sordariomycetes</taxon>
        <taxon>Sordariomycetidae</taxon>
        <taxon>Sordariales</taxon>
        <taxon>Lasiosphaeriaceae</taxon>
        <taxon>Immersiella</taxon>
    </lineage>
</organism>
<dbReference type="PROSITE" id="PS51365">
    <property type="entry name" value="RENAL_DIPEPTIDASE_2"/>
    <property type="match status" value="1"/>
</dbReference>
<keyword evidence="2" id="KW-0862">Zinc</keyword>
<protein>
    <recommendedName>
        <fullName evidence="2">Dipeptidase</fullName>
        <ecNumber evidence="2">3.4.13.19</ecNumber>
    </recommendedName>
</protein>